<dbReference type="AlphaFoldDB" id="D4JBG1"/>
<dbReference type="EMBL" id="FP929038">
    <property type="protein sequence ID" value="CBK81682.1"/>
    <property type="molecule type" value="Genomic_DNA"/>
</dbReference>
<protein>
    <submittedName>
        <fullName evidence="1">Uncharacterized protein</fullName>
    </submittedName>
</protein>
<evidence type="ECO:0000313" key="2">
    <source>
        <dbReference type="Proteomes" id="UP000008798"/>
    </source>
</evidence>
<accession>D4JBG1</accession>
<dbReference type="HOGENOM" id="CLU_3373192_0_0_9"/>
<dbReference type="KEGG" id="cct:CC1_31250"/>
<sequence>MGTNFYLMSKSKKLIRENFAVEKIMELQMSNMNL</sequence>
<organism evidence="1 2">
    <name type="scientific">Coprococcus catus GD/7</name>
    <dbReference type="NCBI Taxonomy" id="717962"/>
    <lineage>
        <taxon>Bacteria</taxon>
        <taxon>Bacillati</taxon>
        <taxon>Bacillota</taxon>
        <taxon>Clostridia</taxon>
        <taxon>Lachnospirales</taxon>
        <taxon>Lachnospiraceae</taxon>
        <taxon>Coprococcus</taxon>
    </lineage>
</organism>
<dbReference type="STRING" id="717962.CC1_31250"/>
<name>D4JBG1_9FIRM</name>
<evidence type="ECO:0000313" key="1">
    <source>
        <dbReference type="EMBL" id="CBK81682.1"/>
    </source>
</evidence>
<dbReference type="Proteomes" id="UP000008798">
    <property type="component" value="Chromosome"/>
</dbReference>
<proteinExistence type="predicted"/>
<reference evidence="1 2" key="2">
    <citation type="submission" date="2010-03" db="EMBL/GenBank/DDBJ databases">
        <authorList>
            <person name="Pajon A."/>
        </authorList>
    </citation>
    <scope>NUCLEOTIDE SEQUENCE [LARGE SCALE GENOMIC DNA]</scope>
    <source>
        <strain evidence="1 2">GD/7</strain>
    </source>
</reference>
<gene>
    <name evidence="1" type="ORF">CC1_31250</name>
</gene>
<reference evidence="1 2" key="1">
    <citation type="submission" date="2010-03" db="EMBL/GenBank/DDBJ databases">
        <title>The genome sequence of Coprococcus catus GD/7.</title>
        <authorList>
            <consortium name="metaHIT consortium -- http://www.metahit.eu/"/>
            <person name="Pajon A."/>
            <person name="Turner K."/>
            <person name="Parkhill J."/>
            <person name="Duncan S."/>
            <person name="Flint H."/>
        </authorList>
    </citation>
    <scope>NUCLEOTIDE SEQUENCE [LARGE SCALE GENOMIC DNA]</scope>
    <source>
        <strain evidence="1 2">GD/7</strain>
    </source>
</reference>